<organism evidence="1">
    <name type="scientific">Lepeophtheirus salmonis</name>
    <name type="common">Salmon louse</name>
    <name type="synonym">Caligus salmonis</name>
    <dbReference type="NCBI Taxonomy" id="72036"/>
    <lineage>
        <taxon>Eukaryota</taxon>
        <taxon>Metazoa</taxon>
        <taxon>Ecdysozoa</taxon>
        <taxon>Arthropoda</taxon>
        <taxon>Crustacea</taxon>
        <taxon>Multicrustacea</taxon>
        <taxon>Hexanauplia</taxon>
        <taxon>Copepoda</taxon>
        <taxon>Siphonostomatoida</taxon>
        <taxon>Caligidae</taxon>
        <taxon>Lepeophtheirus</taxon>
    </lineage>
</organism>
<protein>
    <submittedName>
        <fullName evidence="1">Uncharacterized protein</fullName>
    </submittedName>
</protein>
<dbReference type="AlphaFoldDB" id="A0A0K2TKY9"/>
<name>A0A0K2TKY9_LEPSM</name>
<accession>A0A0K2TKY9</accession>
<reference evidence="1" key="1">
    <citation type="submission" date="2014-05" db="EMBL/GenBank/DDBJ databases">
        <authorList>
            <person name="Chronopoulou M."/>
        </authorList>
    </citation>
    <scope>NUCLEOTIDE SEQUENCE</scope>
    <source>
        <tissue evidence="1">Whole organism</tissue>
    </source>
</reference>
<proteinExistence type="predicted"/>
<dbReference type="EMBL" id="HACA01009357">
    <property type="protein sequence ID" value="CDW26718.1"/>
    <property type="molecule type" value="Transcribed_RNA"/>
</dbReference>
<evidence type="ECO:0000313" key="1">
    <source>
        <dbReference type="EMBL" id="CDW26718.1"/>
    </source>
</evidence>
<sequence length="17" mass="2105">MIVRNLIKESKMLDNHY</sequence>